<sequence length="1939" mass="208696">MEGRSSSRRAREMQLQVVAGQMQQHQEQQQWQQQHRRGYSMSSSARREKVDEDLALFQDMRKREHTHYLHPDPNDAAAAAAKLAGFLDPPVAPAAAHQRKGVGADLLNSDADKNDYDWLLTPPGTPLFPSLDLDSPAYSALQQGLLINRSLAAIKTSRIASNNRADPPPSSKLVRGNPSPSRRPSTPLNGHSNSAVPQGTSQNTTHSVRPSTPTRSSSSSAAKYNPGRPSTPTRQSSSSVTPTGGRLPSTTTNSNRPSTPTNRPSTPTAAGRPLTPTLRRSSSSSTSTQPFSTTATRGNPSPTRSTASSVPARGISPVRSQYRGSSPARGISPVRSQYRGSSPARGTSPAPSMGRASSSPRAHPIIIPDGLPSDIPPNLRTTSDRPSSAHRRRTGYGVDGTGGQMPDGLDHHHPSRRPSSPNLIRCCSSTGHGQDRLSAQSGRVSSDDDSSYEVSSHSAVSSRGLTLEHRGRYRQQQTSAGNEDWRNSCPSLQSKRSPSPHRDSSHFGPPSTSRRVPDSSAASRNLEIQRASAAAVAVGGFRPLMTKNSISAFYSNRANSLLRSRPLTPGSTASSEQGASVAPDSEGDEDLSNGWGRLELSLGGRAADILVLDTEAAKLTSWEESLQCDGELKLLESRIHSGIHEADSYEALGRIEALVEESSPYLRESSKTRSIHDEAKHNECTGGAATESIYLEEEELAQKVTNLELHEQGREQPGQKQQNRQNLQPKEDNALVLEVWGNSESELHNGSNSERKQIIPSLIKGESCDHGHEDGEVGVRKVRETPTNLEKDVGRSVPDLKHVKEKLVLLQCGPNVVPALQQSPEQHNLVDKGPGIVVKQATSPSFVELPVHDPCVISQGRSDDKSLAAKEVGTGSSVEEAAEKMCVHSDHADHPGMYCNLGRECSTVHVSSAPTLEVQSSTNDEAGGSEVVKLRPMCRQEVQNGVVVGMGRQKNIWYVYRNSEDYGSPSMSGTETELEDHSPRGVSPGMIEKRVQLPAASCHNMSPTTTDITQTLELFDQPCVVDEATLNHECQSDHSVKLLNSGGLIPGECQREQLLLSWKQEKPGESEKRVYQEEEEEEEEEGSVEPACYSQSKSLQMKKPSVGLHDSFVAQLPDENKKTVVTPEPNEFTRDRCTDFRQPDDSLSDCGSRLCVQEEELAPGSGTITCSDSKADNLSSLFSSQECGSPKMERSTLTGNPKMKEGNLQGVATRIGMEDIVKQGDGNSSCSSSQEVEHGIDPDEEEALLQPIMVKAPSEGLGEPAERRMIEETGGDSKVETTLNSRWDGIKSPAVHCCQDLKQRPDHDPPLILVSTPEGVDHANHVSDVTESGKNVEHDQADAHTDHKGWEQKRENEAALPETKMGEACSLTDEVQDTECRPVVCSNQGVLEIPESNGICASLKHPISLDASMWSAVAGTRDQADARMPVEDHKQALYLDASIAQMPPKMISPVESEERISGSGGAAAPAREAIGESVSKLDDVEEVKHVHGQALKKPMGLLGSHHVNGNALKLAAKPVGKVDKNSPSDGDKFEKPVGVGAKVSSDHGKIKLLKEAISCDAEEENKLSHPYGENKSGIWNPKLSPTKACVSDVSDLPSLPMELLHKQGASIRQAGDVTKFSSPGFHQPTFVKYGSMRSASQAAVAQSLIKQISLEQRGGLDHFADTLEEPKASTVPQMTEDNNLSTLKNSETKKAAAGAILIKTVSKSNNYARKSSKTLASKETAVVEVSRLVGLPTVDTVNHVDGSVQLSDGKKLTLSDLALSSPVKEEVVENSESLGPIARKHLSSFKFGRKKPSAAAAAAEPERKGNIVNTNSEVSKDHHNMKQQVASLSSTKLPGKSQTLGGAKAVVVGAAAAPNGPQLSKLNSVRAGSPMRAVQSGDSQPAQLAQGSNNTNGRMAEELNGQSRFSNITVRPGSVSQHFEWDRSSLGIFSIRRMW</sequence>
<feature type="region of interest" description="Disordered" evidence="1">
    <location>
        <begin position="564"/>
        <end position="592"/>
    </location>
</feature>
<feature type="compositionally biased region" description="Basic and acidic residues" evidence="1">
    <location>
        <begin position="668"/>
        <end position="683"/>
    </location>
</feature>
<evidence type="ECO:0000313" key="2">
    <source>
        <dbReference type="EMBL" id="CAK9226044.1"/>
    </source>
</evidence>
<feature type="compositionally biased region" description="Low complexity" evidence="1">
    <location>
        <begin position="452"/>
        <end position="462"/>
    </location>
</feature>
<feature type="region of interest" description="Disordered" evidence="1">
    <location>
        <begin position="1520"/>
        <end position="1540"/>
    </location>
</feature>
<feature type="compositionally biased region" description="Acidic residues" evidence="1">
    <location>
        <begin position="1077"/>
        <end position="1087"/>
    </location>
</feature>
<accession>A0ABP0UQC8</accession>
<name>A0ABP0UQC8_9BRYO</name>
<organism evidence="2 3">
    <name type="scientific">Sphagnum troendelagicum</name>
    <dbReference type="NCBI Taxonomy" id="128251"/>
    <lineage>
        <taxon>Eukaryota</taxon>
        <taxon>Viridiplantae</taxon>
        <taxon>Streptophyta</taxon>
        <taxon>Embryophyta</taxon>
        <taxon>Bryophyta</taxon>
        <taxon>Sphagnophytina</taxon>
        <taxon>Sphagnopsida</taxon>
        <taxon>Sphagnales</taxon>
        <taxon>Sphagnaceae</taxon>
        <taxon>Sphagnum</taxon>
    </lineage>
</organism>
<feature type="region of interest" description="Disordered" evidence="1">
    <location>
        <begin position="667"/>
        <end position="688"/>
    </location>
</feature>
<proteinExistence type="predicted"/>
<keyword evidence="3" id="KW-1185">Reference proteome</keyword>
<feature type="compositionally biased region" description="Polar residues" evidence="1">
    <location>
        <begin position="298"/>
        <end position="309"/>
    </location>
</feature>
<feature type="region of interest" description="Disordered" evidence="1">
    <location>
        <begin position="1181"/>
        <end position="1206"/>
    </location>
</feature>
<gene>
    <name evidence="2" type="ORF">CSSPTR1EN2_LOCUS18042</name>
</gene>
<feature type="compositionally biased region" description="Basic and acidic residues" evidence="1">
    <location>
        <begin position="1"/>
        <end position="12"/>
    </location>
</feature>
<dbReference type="EMBL" id="OZ019897">
    <property type="protein sequence ID" value="CAK9226044.1"/>
    <property type="molecule type" value="Genomic_DNA"/>
</dbReference>
<feature type="region of interest" description="Disordered" evidence="1">
    <location>
        <begin position="1"/>
        <end position="47"/>
    </location>
</feature>
<dbReference type="PANTHER" id="PTHR31949">
    <property type="entry name" value="GASTRIC MUCIN-LIKE PROTEIN"/>
    <property type="match status" value="1"/>
</dbReference>
<evidence type="ECO:0000256" key="1">
    <source>
        <dbReference type="SAM" id="MobiDB-lite"/>
    </source>
</evidence>
<feature type="region of interest" description="Disordered" evidence="1">
    <location>
        <begin position="1064"/>
        <end position="1096"/>
    </location>
</feature>
<feature type="region of interest" description="Disordered" evidence="1">
    <location>
        <begin position="1331"/>
        <end position="1353"/>
    </location>
</feature>
<feature type="region of interest" description="Disordered" evidence="1">
    <location>
        <begin position="967"/>
        <end position="986"/>
    </location>
</feature>
<protein>
    <submittedName>
        <fullName evidence="2">Uncharacterized protein</fullName>
    </submittedName>
</protein>
<dbReference type="Proteomes" id="UP001497512">
    <property type="component" value="Chromosome 5"/>
</dbReference>
<feature type="compositionally biased region" description="Polar residues" evidence="1">
    <location>
        <begin position="1880"/>
        <end position="1896"/>
    </location>
</feature>
<feature type="compositionally biased region" description="Basic and acidic residues" evidence="1">
    <location>
        <begin position="1334"/>
        <end position="1353"/>
    </location>
</feature>
<evidence type="ECO:0000313" key="3">
    <source>
        <dbReference type="Proteomes" id="UP001497512"/>
    </source>
</evidence>
<feature type="compositionally biased region" description="Polar residues" evidence="1">
    <location>
        <begin position="569"/>
        <end position="578"/>
    </location>
</feature>
<feature type="compositionally biased region" description="Low complexity" evidence="1">
    <location>
        <begin position="209"/>
        <end position="297"/>
    </location>
</feature>
<feature type="compositionally biased region" description="Low complexity" evidence="1">
    <location>
        <begin position="14"/>
        <end position="33"/>
    </location>
</feature>
<feature type="compositionally biased region" description="Basic and acidic residues" evidence="1">
    <location>
        <begin position="1520"/>
        <end position="1535"/>
    </location>
</feature>
<feature type="region of interest" description="Disordered" evidence="1">
    <location>
        <begin position="159"/>
        <end position="523"/>
    </location>
</feature>
<feature type="compositionally biased region" description="Polar residues" evidence="1">
    <location>
        <begin position="488"/>
        <end position="497"/>
    </location>
</feature>
<feature type="compositionally biased region" description="Polar residues" evidence="1">
    <location>
        <begin position="178"/>
        <end position="208"/>
    </location>
</feature>
<feature type="compositionally biased region" description="Basic and acidic residues" evidence="1">
    <location>
        <begin position="1064"/>
        <end position="1076"/>
    </location>
</feature>
<feature type="compositionally biased region" description="Polar residues" evidence="1">
    <location>
        <begin position="417"/>
        <end position="443"/>
    </location>
</feature>
<reference evidence="2" key="1">
    <citation type="submission" date="2024-02" db="EMBL/GenBank/DDBJ databases">
        <authorList>
            <consortium name="ELIXIR-Norway"/>
            <consortium name="Elixir Norway"/>
        </authorList>
    </citation>
    <scope>NUCLEOTIDE SEQUENCE</scope>
</reference>
<dbReference type="PANTHER" id="PTHR31949:SF2">
    <property type="entry name" value="OS05G0480600 PROTEIN"/>
    <property type="match status" value="1"/>
</dbReference>
<feature type="region of interest" description="Disordered" evidence="1">
    <location>
        <begin position="1871"/>
        <end position="1896"/>
    </location>
</feature>